<evidence type="ECO:0000256" key="1">
    <source>
        <dbReference type="SAM" id="Phobius"/>
    </source>
</evidence>
<accession>A0AAW7IQ39</accession>
<dbReference type="AlphaFoldDB" id="A0AAW7IQ39"/>
<sequence length="75" mass="8457">MDNKTQLAFILVLIPLAISIFICFKPELLIPGGYDSALDGYVVSRTMMIIFTLHLLVKLGEFIINKGSFRKDCCF</sequence>
<reference evidence="2" key="1">
    <citation type="submission" date="2023-06" db="EMBL/GenBank/DDBJ databases">
        <title>Comparative genomics of Bacillaceae isolates and their secondary metabolite potential.</title>
        <authorList>
            <person name="Song L."/>
            <person name="Nielsen L.J."/>
            <person name="Mohite O."/>
            <person name="Xu X."/>
            <person name="Weber T."/>
            <person name="Kovacs A.T."/>
        </authorList>
    </citation>
    <scope>NUCLEOTIDE SEQUENCE</scope>
    <source>
        <strain evidence="2">D8_B_37</strain>
    </source>
</reference>
<evidence type="ECO:0000313" key="3">
    <source>
        <dbReference type="Proteomes" id="UP001234602"/>
    </source>
</evidence>
<dbReference type="RefSeq" id="WP_289319857.1">
    <property type="nucleotide sequence ID" value="NZ_JAUCEY010000008.1"/>
</dbReference>
<feature type="transmembrane region" description="Helical" evidence="1">
    <location>
        <begin position="7"/>
        <end position="30"/>
    </location>
</feature>
<organism evidence="2 3">
    <name type="scientific">Peribacillus simplex</name>
    <dbReference type="NCBI Taxonomy" id="1478"/>
    <lineage>
        <taxon>Bacteria</taxon>
        <taxon>Bacillati</taxon>
        <taxon>Bacillota</taxon>
        <taxon>Bacilli</taxon>
        <taxon>Bacillales</taxon>
        <taxon>Bacillaceae</taxon>
        <taxon>Peribacillus</taxon>
    </lineage>
</organism>
<comment type="caution">
    <text evidence="2">The sequence shown here is derived from an EMBL/GenBank/DDBJ whole genome shotgun (WGS) entry which is preliminary data.</text>
</comment>
<proteinExistence type="predicted"/>
<feature type="transmembrane region" description="Helical" evidence="1">
    <location>
        <begin position="42"/>
        <end position="60"/>
    </location>
</feature>
<keyword evidence="1" id="KW-0472">Membrane</keyword>
<gene>
    <name evidence="2" type="ORF">QUF89_09330</name>
</gene>
<dbReference type="EMBL" id="JAUCEY010000008">
    <property type="protein sequence ID" value="MDM5452383.1"/>
    <property type="molecule type" value="Genomic_DNA"/>
</dbReference>
<keyword evidence="1" id="KW-1133">Transmembrane helix</keyword>
<protein>
    <submittedName>
        <fullName evidence="2">Uncharacterized protein</fullName>
    </submittedName>
</protein>
<evidence type="ECO:0000313" key="2">
    <source>
        <dbReference type="EMBL" id="MDM5452383.1"/>
    </source>
</evidence>
<dbReference type="Proteomes" id="UP001234602">
    <property type="component" value="Unassembled WGS sequence"/>
</dbReference>
<name>A0AAW7IQ39_9BACI</name>
<keyword evidence="1" id="KW-0812">Transmembrane</keyword>